<feature type="domain" description="Glycosyltransferase 2-like" evidence="4">
    <location>
        <begin position="7"/>
        <end position="154"/>
    </location>
</feature>
<proteinExistence type="predicted"/>
<dbReference type="EMBL" id="BAVR01000050">
    <property type="protein sequence ID" value="GAE89929.1"/>
    <property type="molecule type" value="Genomic_DNA"/>
</dbReference>
<dbReference type="OrthoDB" id="1640114at2"/>
<comment type="caution">
    <text evidence="5">The sequence shown here is derived from an EMBL/GenBank/DDBJ whole genome shotgun (WGS) entry which is preliminary data.</text>
</comment>
<name>W4VB23_9FIRM</name>
<dbReference type="InterPro" id="IPR001173">
    <property type="entry name" value="Glyco_trans_2-like"/>
</dbReference>
<dbReference type="InterPro" id="IPR029044">
    <property type="entry name" value="Nucleotide-diphossugar_trans"/>
</dbReference>
<evidence type="ECO:0000313" key="5">
    <source>
        <dbReference type="EMBL" id="GAE89929.1"/>
    </source>
</evidence>
<dbReference type="RefSeq" id="WP_038290452.1">
    <property type="nucleotide sequence ID" value="NZ_BAVR01000050.1"/>
</dbReference>
<dbReference type="AlphaFoldDB" id="W4VB23"/>
<keyword evidence="3" id="KW-1133">Transmembrane helix</keyword>
<keyword evidence="3" id="KW-0812">Transmembrane</keyword>
<dbReference type="SUPFAM" id="SSF53448">
    <property type="entry name" value="Nucleotide-diphospho-sugar transferases"/>
    <property type="match status" value="1"/>
</dbReference>
<protein>
    <submittedName>
        <fullName evidence="5">Glycosyltransferase</fullName>
    </submittedName>
</protein>
<dbReference type="Proteomes" id="UP000019109">
    <property type="component" value="Unassembled WGS sequence"/>
</dbReference>
<evidence type="ECO:0000256" key="3">
    <source>
        <dbReference type="SAM" id="Phobius"/>
    </source>
</evidence>
<evidence type="ECO:0000256" key="2">
    <source>
        <dbReference type="ARBA" id="ARBA00022679"/>
    </source>
</evidence>
<dbReference type="STRING" id="1294263.JCM21531_3501"/>
<dbReference type="Pfam" id="PF00535">
    <property type="entry name" value="Glycos_transf_2"/>
    <property type="match status" value="1"/>
</dbReference>
<keyword evidence="1" id="KW-0328">Glycosyltransferase</keyword>
<reference evidence="5" key="1">
    <citation type="journal article" date="2014" name="Genome Announc.">
        <title>Draft Genome Sequence of Clostridium straminisolvens Strain JCM 21531T, Isolated from a Cellulose-Degrading Bacterial Community.</title>
        <authorList>
            <person name="Yuki M."/>
            <person name="Oshima K."/>
            <person name="Suda W."/>
            <person name="Sakamoto M."/>
            <person name="Kitamura K."/>
            <person name="Iida T."/>
            <person name="Hattori M."/>
            <person name="Ohkuma M."/>
        </authorList>
    </citation>
    <scope>NUCLEOTIDE SEQUENCE [LARGE SCALE GENOMIC DNA]</scope>
    <source>
        <strain evidence="5">JCM 21531</strain>
    </source>
</reference>
<dbReference type="GO" id="GO:0016757">
    <property type="term" value="F:glycosyltransferase activity"/>
    <property type="evidence" value="ECO:0007669"/>
    <property type="project" value="UniProtKB-KW"/>
</dbReference>
<dbReference type="PANTHER" id="PTHR22916">
    <property type="entry name" value="GLYCOSYLTRANSFERASE"/>
    <property type="match status" value="1"/>
</dbReference>
<evidence type="ECO:0000313" key="6">
    <source>
        <dbReference type="Proteomes" id="UP000019109"/>
    </source>
</evidence>
<evidence type="ECO:0000256" key="1">
    <source>
        <dbReference type="ARBA" id="ARBA00022676"/>
    </source>
</evidence>
<keyword evidence="6" id="KW-1185">Reference proteome</keyword>
<gene>
    <name evidence="5" type="ORF">JCM21531_3501</name>
</gene>
<dbReference type="Gene3D" id="3.90.550.10">
    <property type="entry name" value="Spore Coat Polysaccharide Biosynthesis Protein SpsA, Chain A"/>
    <property type="match status" value="1"/>
</dbReference>
<organism evidence="5 6">
    <name type="scientific">Acetivibrio straminisolvens JCM 21531</name>
    <dbReference type="NCBI Taxonomy" id="1294263"/>
    <lineage>
        <taxon>Bacteria</taxon>
        <taxon>Bacillati</taxon>
        <taxon>Bacillota</taxon>
        <taxon>Clostridia</taxon>
        <taxon>Eubacteriales</taxon>
        <taxon>Oscillospiraceae</taxon>
        <taxon>Acetivibrio</taxon>
    </lineage>
</organism>
<dbReference type="PANTHER" id="PTHR22916:SF51">
    <property type="entry name" value="GLYCOSYLTRANSFERASE EPSH-RELATED"/>
    <property type="match status" value="1"/>
</dbReference>
<keyword evidence="2 5" id="KW-0808">Transferase</keyword>
<accession>W4VB23</accession>
<evidence type="ECO:0000259" key="4">
    <source>
        <dbReference type="Pfam" id="PF00535"/>
    </source>
</evidence>
<keyword evidence="3" id="KW-0472">Membrane</keyword>
<sequence>MDKIKISIIVPVYNGDQFVEACCEQLQRQTLKEIEIIFINDGSIDNTGNICDQLVKKYNNCRVFHQENKGVSAARNLGINMATGEYVGFVDVDDQYDNDMFEVLYTLAKKYDADIACLDKVGPQNQTTVWYNNIDAIRELLKGNISISSCNKIYRRSLYPDFCFPEGIKIYEDCHTVYNALKLSKCIVCQHVQKYHYIHRENSSSRVPFEKKLFDAIDVIDTIYEDINNNYPMLREEAEAKKANVYLRISKIYYLRGKPKEHLPRILSMKKYLSSLSGSQIHSYMKIKNRIRYYLYIFCFPLFYILTKSIDRQ</sequence>
<feature type="transmembrane region" description="Helical" evidence="3">
    <location>
        <begin position="293"/>
        <end position="310"/>
    </location>
</feature>
<dbReference type="CDD" id="cd00761">
    <property type="entry name" value="Glyco_tranf_GTA_type"/>
    <property type="match status" value="1"/>
</dbReference>